<evidence type="ECO:0000256" key="1">
    <source>
        <dbReference type="SAM" id="Coils"/>
    </source>
</evidence>
<feature type="compositionally biased region" description="Polar residues" evidence="2">
    <location>
        <begin position="397"/>
        <end position="425"/>
    </location>
</feature>
<evidence type="ECO:0000256" key="2">
    <source>
        <dbReference type="SAM" id="MobiDB-lite"/>
    </source>
</evidence>
<dbReference type="Proteomes" id="UP000092544">
    <property type="component" value="Unassembled WGS sequence"/>
</dbReference>
<dbReference type="RefSeq" id="WP_067018656.1">
    <property type="nucleotide sequence ID" value="NZ_FLOB01000010.1"/>
</dbReference>
<name>A0A1A8TQD9_9GAMM</name>
<dbReference type="EMBL" id="FLOB01000010">
    <property type="protein sequence ID" value="SBS35646.1"/>
    <property type="molecule type" value="Genomic_DNA"/>
</dbReference>
<dbReference type="PROSITE" id="PS51257">
    <property type="entry name" value="PROKAR_LIPOPROTEIN"/>
    <property type="match status" value="1"/>
</dbReference>
<evidence type="ECO:0000256" key="3">
    <source>
        <dbReference type="SAM" id="SignalP"/>
    </source>
</evidence>
<dbReference type="STRING" id="1792290.MSP8886_03436"/>
<gene>
    <name evidence="4" type="ORF">MSP8886_03436</name>
</gene>
<proteinExistence type="predicted"/>
<keyword evidence="3" id="KW-0732">Signal</keyword>
<feature type="chain" id="PRO_5008379210" description="Chromosome partition protein Smc" evidence="3">
    <location>
        <begin position="25"/>
        <end position="425"/>
    </location>
</feature>
<feature type="coiled-coil region" evidence="1">
    <location>
        <begin position="326"/>
        <end position="371"/>
    </location>
</feature>
<dbReference type="OrthoDB" id="6099999at2"/>
<organism evidence="4 5">
    <name type="scientific">Marinomonas spartinae</name>
    <dbReference type="NCBI Taxonomy" id="1792290"/>
    <lineage>
        <taxon>Bacteria</taxon>
        <taxon>Pseudomonadati</taxon>
        <taxon>Pseudomonadota</taxon>
        <taxon>Gammaproteobacteria</taxon>
        <taxon>Oceanospirillales</taxon>
        <taxon>Oceanospirillaceae</taxon>
        <taxon>Marinomonas</taxon>
    </lineage>
</organism>
<dbReference type="AlphaFoldDB" id="A0A1A8TQD9"/>
<keyword evidence="1" id="KW-0175">Coiled coil</keyword>
<feature type="signal peptide" evidence="3">
    <location>
        <begin position="1"/>
        <end position="24"/>
    </location>
</feature>
<sequence length="425" mass="46416">MRHELKIAALVTTLTLILAGCASSPDSTASLATDAAKSKTASDINAVKNDLDQANSALESTKSDELDWFATEPMKEARKALAEAKEYYGEFALDPSKANSSSGFFSSKTNLEAAQSAITQFNVYLTKAQSIRSSAMTTLESAFDYQAQLTKIGADKYYPNTVKQLDNELKKLVDDIADDKVNAAISAQPDLLVKQRALEVKTITKIYLADAKQQLNQLKQEQIGDYAPKTLAQAAASVTAAEAFINAEPRAISKIKEKAAEAIFAINHAKQVAIAVKQLKALPSSAYENYIVNIEDMLLTISNKLGADDKRDEPISQQGKAIAAFIDKNMKNEQALEQQKNALHDQVKQQKDQIEELAAQIESLNTKLLNKTDYANSLEKRLSELFVKIEPDKATPFSPQTVTTSVKQKNNTPKIETATSKSSSN</sequence>
<evidence type="ECO:0008006" key="6">
    <source>
        <dbReference type="Google" id="ProtNLM"/>
    </source>
</evidence>
<keyword evidence="5" id="KW-1185">Reference proteome</keyword>
<reference evidence="4 5" key="1">
    <citation type="submission" date="2016-06" db="EMBL/GenBank/DDBJ databases">
        <authorList>
            <person name="Kjaerup R.B."/>
            <person name="Dalgaard T.S."/>
            <person name="Juul-Madsen H.R."/>
        </authorList>
    </citation>
    <scope>NUCLEOTIDE SEQUENCE [LARGE SCALE GENOMIC DNA]</scope>
    <source>
        <strain evidence="4 5">CECT 8886</strain>
    </source>
</reference>
<evidence type="ECO:0000313" key="5">
    <source>
        <dbReference type="Proteomes" id="UP000092544"/>
    </source>
</evidence>
<protein>
    <recommendedName>
        <fullName evidence="6">Chromosome partition protein Smc</fullName>
    </recommendedName>
</protein>
<feature type="region of interest" description="Disordered" evidence="2">
    <location>
        <begin position="393"/>
        <end position="425"/>
    </location>
</feature>
<accession>A0A1A8TQD9</accession>
<evidence type="ECO:0000313" key="4">
    <source>
        <dbReference type="EMBL" id="SBS35646.1"/>
    </source>
</evidence>